<evidence type="ECO:0000259" key="3">
    <source>
        <dbReference type="PROSITE" id="PS51186"/>
    </source>
</evidence>
<dbReference type="Pfam" id="PF00583">
    <property type="entry name" value="Acetyltransf_1"/>
    <property type="match status" value="1"/>
</dbReference>
<dbReference type="InterPro" id="IPR050832">
    <property type="entry name" value="Bact_Acetyltransf"/>
</dbReference>
<gene>
    <name evidence="4" type="ORF">SM757_12695</name>
</gene>
<dbReference type="PANTHER" id="PTHR43877">
    <property type="entry name" value="AMINOALKYLPHOSPHONATE N-ACETYLTRANSFERASE-RELATED-RELATED"/>
    <property type="match status" value="1"/>
</dbReference>
<dbReference type="CDD" id="cd04301">
    <property type="entry name" value="NAT_SF"/>
    <property type="match status" value="1"/>
</dbReference>
<evidence type="ECO:0000313" key="4">
    <source>
        <dbReference type="EMBL" id="MDZ5457430.1"/>
    </source>
</evidence>
<sequence length="156" mass="16363">MDTDWLIRDADARDLAGIALLYETSGVDAPGTSDPHTLRAHFARLQSLPGARVLVAAAADGGALLGTLTLFVLPLLAHGGTPGALVEDVAVHPDAQGRGLGRTLMAHALRIAGQAGCYKLALSSNAKRADAHAFYERLGFKRHGYSFVVDVQPPAE</sequence>
<dbReference type="InterPro" id="IPR016181">
    <property type="entry name" value="Acyl_CoA_acyltransferase"/>
</dbReference>
<reference evidence="4 5" key="1">
    <citation type="submission" date="2023-11" db="EMBL/GenBank/DDBJ databases">
        <title>Draft genome of Azohydromonas lata strain H1 (DSM1123), a polyhydroxyalkanoate producer.</title>
        <authorList>
            <person name="Traversa D."/>
            <person name="D'Addabbo P."/>
            <person name="Pazzani C."/>
            <person name="Manzari C."/>
            <person name="Chiara M."/>
            <person name="Scrascia M."/>
        </authorList>
    </citation>
    <scope>NUCLEOTIDE SEQUENCE [LARGE SCALE GENOMIC DNA]</scope>
    <source>
        <strain evidence="4 5">H1</strain>
    </source>
</reference>
<keyword evidence="1 4" id="KW-0808">Transferase</keyword>
<name>A0ABU5IFY1_9BURK</name>
<dbReference type="GO" id="GO:0016746">
    <property type="term" value="F:acyltransferase activity"/>
    <property type="evidence" value="ECO:0007669"/>
    <property type="project" value="UniProtKB-KW"/>
</dbReference>
<dbReference type="PROSITE" id="PS51186">
    <property type="entry name" value="GNAT"/>
    <property type="match status" value="1"/>
</dbReference>
<dbReference type="InterPro" id="IPR000182">
    <property type="entry name" value="GNAT_dom"/>
</dbReference>
<organism evidence="4 5">
    <name type="scientific">Azohydromonas lata</name>
    <dbReference type="NCBI Taxonomy" id="45677"/>
    <lineage>
        <taxon>Bacteria</taxon>
        <taxon>Pseudomonadati</taxon>
        <taxon>Pseudomonadota</taxon>
        <taxon>Betaproteobacteria</taxon>
        <taxon>Burkholderiales</taxon>
        <taxon>Sphaerotilaceae</taxon>
        <taxon>Azohydromonas</taxon>
    </lineage>
</organism>
<dbReference type="EMBL" id="JAXOJX010000018">
    <property type="protein sequence ID" value="MDZ5457430.1"/>
    <property type="molecule type" value="Genomic_DNA"/>
</dbReference>
<dbReference type="PANTHER" id="PTHR43877:SF1">
    <property type="entry name" value="ACETYLTRANSFERASE"/>
    <property type="match status" value="1"/>
</dbReference>
<dbReference type="SUPFAM" id="SSF55729">
    <property type="entry name" value="Acyl-CoA N-acyltransferases (Nat)"/>
    <property type="match status" value="1"/>
</dbReference>
<evidence type="ECO:0000256" key="1">
    <source>
        <dbReference type="ARBA" id="ARBA00022679"/>
    </source>
</evidence>
<accession>A0ABU5IFY1</accession>
<comment type="caution">
    <text evidence="4">The sequence shown here is derived from an EMBL/GenBank/DDBJ whole genome shotgun (WGS) entry which is preliminary data.</text>
</comment>
<dbReference type="EC" id="2.3.1.-" evidence="4"/>
<dbReference type="Gene3D" id="3.40.630.30">
    <property type="match status" value="1"/>
</dbReference>
<dbReference type="RefSeq" id="WP_322465742.1">
    <property type="nucleotide sequence ID" value="NZ_JAXOJX010000018.1"/>
</dbReference>
<protein>
    <submittedName>
        <fullName evidence="4">GNAT family N-acetyltransferase</fullName>
        <ecNumber evidence="4">2.3.1.-</ecNumber>
    </submittedName>
</protein>
<evidence type="ECO:0000256" key="2">
    <source>
        <dbReference type="ARBA" id="ARBA00023315"/>
    </source>
</evidence>
<dbReference type="Proteomes" id="UP001293718">
    <property type="component" value="Unassembled WGS sequence"/>
</dbReference>
<keyword evidence="2 4" id="KW-0012">Acyltransferase</keyword>
<feature type="domain" description="N-acetyltransferase" evidence="3">
    <location>
        <begin position="5"/>
        <end position="156"/>
    </location>
</feature>
<keyword evidence="5" id="KW-1185">Reference proteome</keyword>
<evidence type="ECO:0000313" key="5">
    <source>
        <dbReference type="Proteomes" id="UP001293718"/>
    </source>
</evidence>
<proteinExistence type="predicted"/>